<dbReference type="InterPro" id="IPR008906">
    <property type="entry name" value="HATC_C_dom"/>
</dbReference>
<dbReference type="GO" id="GO:0006357">
    <property type="term" value="P:regulation of transcription by RNA polymerase II"/>
    <property type="evidence" value="ECO:0007669"/>
    <property type="project" value="TreeGrafter"/>
</dbReference>
<accession>A0A6G0X859</accession>
<dbReference type="PANTHER" id="PTHR46169">
    <property type="entry name" value="DNA REPLICATION-RELATED ELEMENT FACTOR, ISOFORM A"/>
    <property type="match status" value="1"/>
</dbReference>
<evidence type="ECO:0000313" key="2">
    <source>
        <dbReference type="EMBL" id="KAF0736167.1"/>
    </source>
</evidence>
<evidence type="ECO:0000313" key="3">
    <source>
        <dbReference type="Proteomes" id="UP000481153"/>
    </source>
</evidence>
<evidence type="ECO:0000259" key="1">
    <source>
        <dbReference type="Pfam" id="PF05699"/>
    </source>
</evidence>
<keyword evidence="3" id="KW-1185">Reference proteome</keyword>
<dbReference type="GO" id="GO:0046983">
    <property type="term" value="F:protein dimerization activity"/>
    <property type="evidence" value="ECO:0007669"/>
    <property type="project" value="InterPro"/>
</dbReference>
<reference evidence="2 3" key="1">
    <citation type="submission" date="2019-07" db="EMBL/GenBank/DDBJ databases">
        <title>Genomics analysis of Aphanomyces spp. identifies a new class of oomycete effector associated with host adaptation.</title>
        <authorList>
            <person name="Gaulin E."/>
        </authorList>
    </citation>
    <scope>NUCLEOTIDE SEQUENCE [LARGE SCALE GENOMIC DNA]</scope>
    <source>
        <strain evidence="2 3">ATCC 201684</strain>
    </source>
</reference>
<organism evidence="2 3">
    <name type="scientific">Aphanomyces euteiches</name>
    <dbReference type="NCBI Taxonomy" id="100861"/>
    <lineage>
        <taxon>Eukaryota</taxon>
        <taxon>Sar</taxon>
        <taxon>Stramenopiles</taxon>
        <taxon>Oomycota</taxon>
        <taxon>Saprolegniomycetes</taxon>
        <taxon>Saprolegniales</taxon>
        <taxon>Verrucalvaceae</taxon>
        <taxon>Aphanomyces</taxon>
    </lineage>
</organism>
<dbReference type="SUPFAM" id="SSF53098">
    <property type="entry name" value="Ribonuclease H-like"/>
    <property type="match status" value="1"/>
</dbReference>
<dbReference type="PANTHER" id="PTHR46169:SF15">
    <property type="entry name" value="INNER CENTROMERE PROTEIN A-LIKE ISOFORM X1-RELATED"/>
    <property type="match status" value="1"/>
</dbReference>
<dbReference type="Proteomes" id="UP000481153">
    <property type="component" value="Unassembled WGS sequence"/>
</dbReference>
<dbReference type="InterPro" id="IPR052717">
    <property type="entry name" value="Vacuolar_transposase_reg"/>
</dbReference>
<name>A0A6G0X859_9STRA</name>
<comment type="caution">
    <text evidence="2">The sequence shown here is derived from an EMBL/GenBank/DDBJ whole genome shotgun (WGS) entry which is preliminary data.</text>
</comment>
<dbReference type="Pfam" id="PF05699">
    <property type="entry name" value="Dimer_Tnp_hAT"/>
    <property type="match status" value="1"/>
</dbReference>
<proteinExistence type="predicted"/>
<dbReference type="AlphaFoldDB" id="A0A6G0X859"/>
<dbReference type="VEuPathDB" id="FungiDB:AeMF1_020563"/>
<sequence>MQELFCLIDQSKKLVEWFKRTNQQSQLDKTLKQENATRWNSLLRCLRSIYDMFDKVVDIKVSNIPQTLLKEFIDFLDVFQQATLALEQFKQPTLHKVIYWRHVLHCHLQPVLADILGTDGNVEKNKDSASIAAIKKILQPILVEKFVVQDLHVQGALLDPKMKNRLLGHGVEPGQVASCKAGLKELMLKYGRSLDLDLFDDSTPPPLKKARQNTSMYDAVSDDDDEEVEAPEWCGNSETQVDLEYKAYMAYKVGEKEFDEIASMHDREFRVLLWWKHKGAMLFPIMALVARSILCVPASSAMSENNFSDAGNTITKKRNPAWSTILCFCGPIETSANEKRLFIFLCAKPMGTASKPVMGMGGQSPATRSVGWAWVPAMNTMQDSASGTIAFRTSLFIVIVIRENVVRLNSNEVSLNLRYL</sequence>
<dbReference type="InterPro" id="IPR012337">
    <property type="entry name" value="RNaseH-like_sf"/>
</dbReference>
<feature type="domain" description="HAT C-terminal dimerisation" evidence="1">
    <location>
        <begin position="261"/>
        <end position="320"/>
    </location>
</feature>
<dbReference type="GO" id="GO:0005634">
    <property type="term" value="C:nucleus"/>
    <property type="evidence" value="ECO:0007669"/>
    <property type="project" value="TreeGrafter"/>
</dbReference>
<gene>
    <name evidence="2" type="ORF">Ae201684_007190</name>
</gene>
<protein>
    <recommendedName>
        <fullName evidence="1">HAT C-terminal dimerisation domain-containing protein</fullName>
    </recommendedName>
</protein>
<dbReference type="EMBL" id="VJMJ01000089">
    <property type="protein sequence ID" value="KAF0736167.1"/>
    <property type="molecule type" value="Genomic_DNA"/>
</dbReference>